<dbReference type="PROSITE" id="PS50885">
    <property type="entry name" value="HAMP"/>
    <property type="match status" value="1"/>
</dbReference>
<evidence type="ECO:0000256" key="9">
    <source>
        <dbReference type="SAM" id="Phobius"/>
    </source>
</evidence>
<evidence type="ECO:0000259" key="10">
    <source>
        <dbReference type="PROSITE" id="PS50109"/>
    </source>
</evidence>
<evidence type="ECO:0000313" key="12">
    <source>
        <dbReference type="EMBL" id="HJC36600.1"/>
    </source>
</evidence>
<dbReference type="EC" id="2.7.13.3" evidence="3"/>
<dbReference type="SMART" id="SM00388">
    <property type="entry name" value="HisKA"/>
    <property type="match status" value="1"/>
</dbReference>
<dbReference type="SUPFAM" id="SSF55874">
    <property type="entry name" value="ATPase domain of HSP90 chaperone/DNA topoisomerase II/histidine kinase"/>
    <property type="match status" value="1"/>
</dbReference>
<dbReference type="InterPro" id="IPR036097">
    <property type="entry name" value="HisK_dim/P_sf"/>
</dbReference>
<dbReference type="AlphaFoldDB" id="A0A9D2SWN0"/>
<name>A0A9D2SWN0_9FIRM</name>
<dbReference type="Gene3D" id="6.10.340.10">
    <property type="match status" value="1"/>
</dbReference>
<protein>
    <recommendedName>
        <fullName evidence="3">histidine kinase</fullName>
        <ecNumber evidence="3">2.7.13.3</ecNumber>
    </recommendedName>
</protein>
<proteinExistence type="predicted"/>
<organism evidence="12 13">
    <name type="scientific">Candidatus Merdibacter merdavium</name>
    <dbReference type="NCBI Taxonomy" id="2838692"/>
    <lineage>
        <taxon>Bacteria</taxon>
        <taxon>Bacillati</taxon>
        <taxon>Bacillota</taxon>
        <taxon>Erysipelotrichia</taxon>
        <taxon>Erysipelotrichales</taxon>
        <taxon>Erysipelotrichaceae</taxon>
        <taxon>Merdibacter</taxon>
    </lineage>
</organism>
<dbReference type="FunFam" id="3.30.565.10:FF:000006">
    <property type="entry name" value="Sensor histidine kinase WalK"/>
    <property type="match status" value="1"/>
</dbReference>
<reference evidence="12" key="2">
    <citation type="submission" date="2021-04" db="EMBL/GenBank/DDBJ databases">
        <authorList>
            <person name="Gilroy R."/>
        </authorList>
    </citation>
    <scope>NUCLEOTIDE SEQUENCE</scope>
    <source>
        <strain evidence="12">CHK187-11901</strain>
    </source>
</reference>
<comment type="catalytic activity">
    <reaction evidence="1">
        <text>ATP + protein L-histidine = ADP + protein N-phospho-L-histidine.</text>
        <dbReference type="EC" id="2.7.13.3"/>
    </reaction>
</comment>
<evidence type="ECO:0000313" key="13">
    <source>
        <dbReference type="Proteomes" id="UP000823896"/>
    </source>
</evidence>
<dbReference type="Pfam" id="PF02518">
    <property type="entry name" value="HATPase_c"/>
    <property type="match status" value="1"/>
</dbReference>
<dbReference type="InterPro" id="IPR005467">
    <property type="entry name" value="His_kinase_dom"/>
</dbReference>
<evidence type="ECO:0000256" key="8">
    <source>
        <dbReference type="ARBA" id="ARBA00023136"/>
    </source>
</evidence>
<dbReference type="InterPro" id="IPR004358">
    <property type="entry name" value="Sig_transdc_His_kin-like_C"/>
</dbReference>
<feature type="domain" description="Histidine kinase" evidence="10">
    <location>
        <begin position="272"/>
        <end position="485"/>
    </location>
</feature>
<dbReference type="EMBL" id="DWWM01000036">
    <property type="protein sequence ID" value="HJC36600.1"/>
    <property type="molecule type" value="Genomic_DNA"/>
</dbReference>
<keyword evidence="5" id="KW-0808">Transferase</keyword>
<evidence type="ECO:0000259" key="11">
    <source>
        <dbReference type="PROSITE" id="PS50885"/>
    </source>
</evidence>
<dbReference type="CDD" id="cd00082">
    <property type="entry name" value="HisKA"/>
    <property type="match status" value="1"/>
</dbReference>
<evidence type="ECO:0000256" key="4">
    <source>
        <dbReference type="ARBA" id="ARBA00022553"/>
    </source>
</evidence>
<dbReference type="PANTHER" id="PTHR43711">
    <property type="entry name" value="TWO-COMPONENT HISTIDINE KINASE"/>
    <property type="match status" value="1"/>
</dbReference>
<dbReference type="InterPro" id="IPR050736">
    <property type="entry name" value="Sensor_HK_Regulatory"/>
</dbReference>
<sequence length="487" mass="55095">MSRCAVWVTVLRKKIKSLKIQQKVLIYLIGFIFVILCIFYLAQVVFLKDFYMFIKERSVQRATDKISEVLSHGYNFEKIQDIASSQGFCVYTYGMGNGEEPYPIAAMSGDYQACPSQPLMLDRNEELYLRALSSQNGKASIIVNDKDGNNSDVRDMTSASVINSEDGHQYVVFVNTRLSPVQSTVSTLQTQFILIAIIIIAMAVGLAYYLSNRIARPILTTNEQARQLALGNYDVHFDNHEYVEIHELNETLNYAARELKKVEGLRNELIANMSHDLRTPLTMISGYGEMMRDIPGENNAENVQVIIDEANRLTTLVNEILDVSKLQAGVQSLEISVFDISGQVSEICERLRHLLKREFKIRLEPMDKVMVEGDSVKLTQVVYNLITNAVNYSTKRREIVVHQSVENGIYRLAVQDFGEGIAEDMLPYVWDRYYRGNQSHVRAKVGSGIGLSIVKGILELHKAKFGVDSRVGEGSTFWFELPVADKK</sequence>
<dbReference type="InterPro" id="IPR036890">
    <property type="entry name" value="HATPase_C_sf"/>
</dbReference>
<feature type="domain" description="HAMP" evidence="11">
    <location>
        <begin position="212"/>
        <end position="264"/>
    </location>
</feature>
<reference evidence="12" key="1">
    <citation type="journal article" date="2021" name="PeerJ">
        <title>Extensive microbial diversity within the chicken gut microbiome revealed by metagenomics and culture.</title>
        <authorList>
            <person name="Gilroy R."/>
            <person name="Ravi A."/>
            <person name="Getino M."/>
            <person name="Pursley I."/>
            <person name="Horton D.L."/>
            <person name="Alikhan N.F."/>
            <person name="Baker D."/>
            <person name="Gharbi K."/>
            <person name="Hall N."/>
            <person name="Watson M."/>
            <person name="Adriaenssens E.M."/>
            <person name="Foster-Nyarko E."/>
            <person name="Jarju S."/>
            <person name="Secka A."/>
            <person name="Antonio M."/>
            <person name="Oren A."/>
            <person name="Chaudhuri R.R."/>
            <person name="La Ragione R."/>
            <person name="Hildebrand F."/>
            <person name="Pallen M.J."/>
        </authorList>
    </citation>
    <scope>NUCLEOTIDE SEQUENCE</scope>
    <source>
        <strain evidence="12">CHK187-11901</strain>
    </source>
</reference>
<keyword evidence="6 12" id="KW-0418">Kinase</keyword>
<evidence type="ECO:0000256" key="1">
    <source>
        <dbReference type="ARBA" id="ARBA00000085"/>
    </source>
</evidence>
<dbReference type="InterPro" id="IPR003661">
    <property type="entry name" value="HisK_dim/P_dom"/>
</dbReference>
<accession>A0A9D2SWN0</accession>
<keyword evidence="9" id="KW-1133">Transmembrane helix</keyword>
<dbReference type="Proteomes" id="UP000823896">
    <property type="component" value="Unassembled WGS sequence"/>
</dbReference>
<evidence type="ECO:0000256" key="6">
    <source>
        <dbReference type="ARBA" id="ARBA00022777"/>
    </source>
</evidence>
<dbReference type="FunFam" id="1.10.287.130:FF:000001">
    <property type="entry name" value="Two-component sensor histidine kinase"/>
    <property type="match status" value="1"/>
</dbReference>
<dbReference type="GO" id="GO:0016020">
    <property type="term" value="C:membrane"/>
    <property type="evidence" value="ECO:0007669"/>
    <property type="project" value="UniProtKB-SubCell"/>
</dbReference>
<comment type="caution">
    <text evidence="12">The sequence shown here is derived from an EMBL/GenBank/DDBJ whole genome shotgun (WGS) entry which is preliminary data.</text>
</comment>
<dbReference type="SUPFAM" id="SSF47384">
    <property type="entry name" value="Homodimeric domain of signal transducing histidine kinase"/>
    <property type="match status" value="1"/>
</dbReference>
<keyword evidence="9" id="KW-0812">Transmembrane</keyword>
<gene>
    <name evidence="12" type="ORF">H9702_05660</name>
</gene>
<dbReference type="SMART" id="SM00387">
    <property type="entry name" value="HATPase_c"/>
    <property type="match status" value="1"/>
</dbReference>
<comment type="subcellular location">
    <subcellularLocation>
        <location evidence="2">Membrane</location>
    </subcellularLocation>
</comment>
<dbReference type="Pfam" id="PF00512">
    <property type="entry name" value="HisKA"/>
    <property type="match status" value="1"/>
</dbReference>
<dbReference type="GO" id="GO:0000155">
    <property type="term" value="F:phosphorelay sensor kinase activity"/>
    <property type="evidence" value="ECO:0007669"/>
    <property type="project" value="InterPro"/>
</dbReference>
<feature type="transmembrane region" description="Helical" evidence="9">
    <location>
        <begin position="192"/>
        <end position="210"/>
    </location>
</feature>
<dbReference type="InterPro" id="IPR003660">
    <property type="entry name" value="HAMP_dom"/>
</dbReference>
<evidence type="ECO:0000256" key="2">
    <source>
        <dbReference type="ARBA" id="ARBA00004370"/>
    </source>
</evidence>
<dbReference type="PANTHER" id="PTHR43711:SF1">
    <property type="entry name" value="HISTIDINE KINASE 1"/>
    <property type="match status" value="1"/>
</dbReference>
<evidence type="ECO:0000256" key="7">
    <source>
        <dbReference type="ARBA" id="ARBA00023012"/>
    </source>
</evidence>
<keyword evidence="4" id="KW-0597">Phosphoprotein</keyword>
<feature type="transmembrane region" description="Helical" evidence="9">
    <location>
        <begin position="24"/>
        <end position="47"/>
    </location>
</feature>
<evidence type="ECO:0000256" key="3">
    <source>
        <dbReference type="ARBA" id="ARBA00012438"/>
    </source>
</evidence>
<dbReference type="PRINTS" id="PR00344">
    <property type="entry name" value="BCTRLSENSOR"/>
</dbReference>
<evidence type="ECO:0000256" key="5">
    <source>
        <dbReference type="ARBA" id="ARBA00022679"/>
    </source>
</evidence>
<keyword evidence="7" id="KW-0902">Two-component regulatory system</keyword>
<dbReference type="Gene3D" id="3.30.565.10">
    <property type="entry name" value="Histidine kinase-like ATPase, C-terminal domain"/>
    <property type="match status" value="1"/>
</dbReference>
<dbReference type="InterPro" id="IPR003594">
    <property type="entry name" value="HATPase_dom"/>
</dbReference>
<dbReference type="Gene3D" id="1.10.287.130">
    <property type="match status" value="1"/>
</dbReference>
<keyword evidence="8 9" id="KW-0472">Membrane</keyword>
<dbReference type="PROSITE" id="PS50109">
    <property type="entry name" value="HIS_KIN"/>
    <property type="match status" value="1"/>
</dbReference>